<dbReference type="Gene3D" id="1.25.40.10">
    <property type="entry name" value="Tetratricopeptide repeat domain"/>
    <property type="match status" value="1"/>
</dbReference>
<evidence type="ECO:0000256" key="1">
    <source>
        <dbReference type="ARBA" id="ARBA00005820"/>
    </source>
</evidence>
<dbReference type="KEGG" id="mrh:MycrhN_0401"/>
<feature type="domain" description="FHA" evidence="7">
    <location>
        <begin position="302"/>
        <end position="351"/>
    </location>
</feature>
<dbReference type="SMART" id="SM00240">
    <property type="entry name" value="FHA"/>
    <property type="match status" value="1"/>
</dbReference>
<dbReference type="InterPro" id="IPR016032">
    <property type="entry name" value="Sig_transdc_resp-reg_C-effctor"/>
</dbReference>
<dbReference type="Gene3D" id="1.10.10.10">
    <property type="entry name" value="Winged helix-like DNA-binding domain superfamily/Winged helix DNA-binding domain"/>
    <property type="match status" value="1"/>
</dbReference>
<dbReference type="InterPro" id="IPR011990">
    <property type="entry name" value="TPR-like_helical_dom_sf"/>
</dbReference>
<evidence type="ECO:0000313" key="10">
    <source>
        <dbReference type="Proteomes" id="UP000005442"/>
    </source>
</evidence>
<organism evidence="9 10">
    <name type="scientific">Mycolicibacterium rhodesiae (strain NBB3)</name>
    <name type="common">Mycobacterium rhodesiae</name>
    <dbReference type="NCBI Taxonomy" id="710685"/>
    <lineage>
        <taxon>Bacteria</taxon>
        <taxon>Bacillati</taxon>
        <taxon>Actinomycetota</taxon>
        <taxon>Actinomycetes</taxon>
        <taxon>Mycobacteriales</taxon>
        <taxon>Mycobacteriaceae</taxon>
        <taxon>Mycolicibacterium</taxon>
    </lineage>
</organism>
<sequence>MGDSALGFGVLGPMQMTVNGVEVAVGTPKLRAMLATLVINRNRAVAVDTLISAVWGESPLPGARGSVHSYVSNLRKLLSQGDPAPQKTLASAPPGYRLAVADSACDLGRFATEKAAGVIAAAAGDFEWASRHLTTALEQWRGAVLEDLREFPFVDPFATALDEERLTVVTARAEAELACGRAAMIIGDLESQVAEHPYREPLWAQLISAYYLCERQSDALDAYRRLKTALADDLGIDPGPTVQTLHDKILRQEPLDVKKAARTTAVGAKTVLDQRTRVESGGGAVWLVDASGHRHPLRSVATKIGRLPDNDIVLDDEKVSRHHAAIIDTGTGFAVSDLRSANGVELGGTRIQGSVSLADGDQIRICGHVFTFEYDATGARAT</sequence>
<dbReference type="PROSITE" id="PS51755">
    <property type="entry name" value="OMPR_PHOB"/>
    <property type="match status" value="1"/>
</dbReference>
<dbReference type="GO" id="GO:0000160">
    <property type="term" value="P:phosphorelay signal transduction system"/>
    <property type="evidence" value="ECO:0007669"/>
    <property type="project" value="InterPro"/>
</dbReference>
<dbReference type="SUPFAM" id="SSF48452">
    <property type="entry name" value="TPR-like"/>
    <property type="match status" value="1"/>
</dbReference>
<feature type="domain" description="OmpR/PhoB-type" evidence="8">
    <location>
        <begin position="1"/>
        <end position="100"/>
    </location>
</feature>
<dbReference type="InterPro" id="IPR051677">
    <property type="entry name" value="AfsR-DnrI-RedD_regulator"/>
</dbReference>
<keyword evidence="3" id="KW-0805">Transcription regulation</keyword>
<protein>
    <submittedName>
        <fullName evidence="9">DNA-binding transcriptional activator of the SARP family</fullName>
    </submittedName>
</protein>
<dbReference type="Pfam" id="PF00498">
    <property type="entry name" value="FHA"/>
    <property type="match status" value="1"/>
</dbReference>
<dbReference type="SUPFAM" id="SSF46894">
    <property type="entry name" value="C-terminal effector domain of the bipartite response regulators"/>
    <property type="match status" value="1"/>
</dbReference>
<dbReference type="InterPro" id="IPR036388">
    <property type="entry name" value="WH-like_DNA-bd_sf"/>
</dbReference>
<dbReference type="Pfam" id="PF00486">
    <property type="entry name" value="Trans_reg_C"/>
    <property type="match status" value="1"/>
</dbReference>
<dbReference type="PROSITE" id="PS50006">
    <property type="entry name" value="FHA_DOMAIN"/>
    <property type="match status" value="1"/>
</dbReference>
<dbReference type="InterPro" id="IPR001867">
    <property type="entry name" value="OmpR/PhoB-type_DNA-bd"/>
</dbReference>
<dbReference type="FunFam" id="1.25.40.10:FF:000222">
    <property type="entry name" value="SARP family transcriptional regulator"/>
    <property type="match status" value="1"/>
</dbReference>
<accession>G8RK16</accession>
<dbReference type="InterPro" id="IPR008984">
    <property type="entry name" value="SMAD_FHA_dom_sf"/>
</dbReference>
<dbReference type="Pfam" id="PF03704">
    <property type="entry name" value="BTAD"/>
    <property type="match status" value="1"/>
</dbReference>
<name>G8RK16_MYCRN</name>
<keyword evidence="5" id="KW-0804">Transcription</keyword>
<dbReference type="PANTHER" id="PTHR35807:SF1">
    <property type="entry name" value="TRANSCRIPTIONAL REGULATOR REDD"/>
    <property type="match status" value="1"/>
</dbReference>
<dbReference type="GO" id="GO:0003677">
    <property type="term" value="F:DNA binding"/>
    <property type="evidence" value="ECO:0007669"/>
    <property type="project" value="UniProtKB-UniRule"/>
</dbReference>
<feature type="DNA-binding region" description="OmpR/PhoB-type" evidence="6">
    <location>
        <begin position="1"/>
        <end position="100"/>
    </location>
</feature>
<comment type="similarity">
    <text evidence="1">Belongs to the AfsR/DnrI/RedD regulatory family.</text>
</comment>
<dbReference type="PATRIC" id="fig|710685.3.peg.406"/>
<gene>
    <name evidence="9" type="ordered locus">MycrhN_0401</name>
</gene>
<dbReference type="STRING" id="710685.MycrhN_0401"/>
<dbReference type="Proteomes" id="UP000005442">
    <property type="component" value="Chromosome"/>
</dbReference>
<proteinExistence type="inferred from homology"/>
<dbReference type="OrthoDB" id="4336084at2"/>
<dbReference type="PANTHER" id="PTHR35807">
    <property type="entry name" value="TRANSCRIPTIONAL REGULATOR REDD-RELATED"/>
    <property type="match status" value="1"/>
</dbReference>
<dbReference type="HOGENOM" id="CLU_004665_0_3_11"/>
<evidence type="ECO:0000256" key="3">
    <source>
        <dbReference type="ARBA" id="ARBA00023015"/>
    </source>
</evidence>
<dbReference type="eggNOG" id="COG3629">
    <property type="taxonomic scope" value="Bacteria"/>
</dbReference>
<dbReference type="RefSeq" id="WP_014208861.1">
    <property type="nucleotide sequence ID" value="NC_016604.1"/>
</dbReference>
<dbReference type="SMART" id="SM00862">
    <property type="entry name" value="Trans_reg_C"/>
    <property type="match status" value="1"/>
</dbReference>
<evidence type="ECO:0000256" key="4">
    <source>
        <dbReference type="ARBA" id="ARBA00023125"/>
    </source>
</evidence>
<dbReference type="AlphaFoldDB" id="G8RK16"/>
<dbReference type="Gene3D" id="2.60.200.20">
    <property type="match status" value="1"/>
</dbReference>
<evidence type="ECO:0000259" key="7">
    <source>
        <dbReference type="PROSITE" id="PS50006"/>
    </source>
</evidence>
<dbReference type="SMART" id="SM01043">
    <property type="entry name" value="BTAD"/>
    <property type="match status" value="1"/>
</dbReference>
<dbReference type="eggNOG" id="COG1716">
    <property type="taxonomic scope" value="Bacteria"/>
</dbReference>
<dbReference type="CDD" id="cd15831">
    <property type="entry name" value="BTAD"/>
    <property type="match status" value="1"/>
</dbReference>
<dbReference type="EMBL" id="CP003169">
    <property type="protein sequence ID" value="AEV71041.1"/>
    <property type="molecule type" value="Genomic_DNA"/>
</dbReference>
<dbReference type="CDD" id="cd00060">
    <property type="entry name" value="FHA"/>
    <property type="match status" value="1"/>
</dbReference>
<keyword evidence="4 6" id="KW-0238">DNA-binding</keyword>
<evidence type="ECO:0000259" key="8">
    <source>
        <dbReference type="PROSITE" id="PS51755"/>
    </source>
</evidence>
<evidence type="ECO:0000256" key="5">
    <source>
        <dbReference type="ARBA" id="ARBA00023163"/>
    </source>
</evidence>
<evidence type="ECO:0000256" key="6">
    <source>
        <dbReference type="PROSITE-ProRule" id="PRU01091"/>
    </source>
</evidence>
<dbReference type="InterPro" id="IPR000253">
    <property type="entry name" value="FHA_dom"/>
</dbReference>
<dbReference type="SUPFAM" id="SSF49879">
    <property type="entry name" value="SMAD/FHA domain"/>
    <property type="match status" value="1"/>
</dbReference>
<keyword evidence="10" id="KW-1185">Reference proteome</keyword>
<keyword evidence="2" id="KW-0597">Phosphoprotein</keyword>
<reference evidence="9 10" key="1">
    <citation type="submission" date="2011-12" db="EMBL/GenBank/DDBJ databases">
        <title>Complete sequence of Mycobacterium rhodesiae NBB3.</title>
        <authorList>
            <consortium name="US DOE Joint Genome Institute"/>
            <person name="Lucas S."/>
            <person name="Han J."/>
            <person name="Lapidus A."/>
            <person name="Cheng J.-F."/>
            <person name="Goodwin L."/>
            <person name="Pitluck S."/>
            <person name="Peters L."/>
            <person name="Mikhailova N."/>
            <person name="Gu W."/>
            <person name="Detter J.C."/>
            <person name="Han C."/>
            <person name="Tapia R."/>
            <person name="Land M."/>
            <person name="Hauser L."/>
            <person name="Kyrpides N."/>
            <person name="Ivanova N."/>
            <person name="Pagani I."/>
            <person name="Mattes T."/>
            <person name="Holmes A."/>
            <person name="Rutledge P."/>
            <person name="Paulsen I."/>
            <person name="Coleman N."/>
            <person name="Woyke T."/>
        </authorList>
    </citation>
    <scope>NUCLEOTIDE SEQUENCE [LARGE SCALE GENOMIC DNA]</scope>
    <source>
        <strain evidence="9 10">NBB3</strain>
    </source>
</reference>
<dbReference type="GO" id="GO:0006355">
    <property type="term" value="P:regulation of DNA-templated transcription"/>
    <property type="evidence" value="ECO:0007669"/>
    <property type="project" value="InterPro"/>
</dbReference>
<evidence type="ECO:0000313" key="9">
    <source>
        <dbReference type="EMBL" id="AEV71041.1"/>
    </source>
</evidence>
<evidence type="ECO:0000256" key="2">
    <source>
        <dbReference type="ARBA" id="ARBA00022553"/>
    </source>
</evidence>
<dbReference type="InterPro" id="IPR005158">
    <property type="entry name" value="BTAD"/>
</dbReference>